<evidence type="ECO:0000256" key="2">
    <source>
        <dbReference type="ARBA" id="ARBA00022448"/>
    </source>
</evidence>
<keyword evidence="8 14" id="KW-0406">Ion transport</keyword>
<dbReference type="GO" id="GO:0046872">
    <property type="term" value="F:metal ion binding"/>
    <property type="evidence" value="ECO:0007669"/>
    <property type="project" value="UniProtKB-KW"/>
</dbReference>
<comment type="caution">
    <text evidence="14">Lacks conserved residue(s) required for the propagation of feature annotation.</text>
</comment>
<dbReference type="PANTHER" id="PTHR28259:SF16">
    <property type="entry name" value="FLUORIDE-SPECIFIC ION CHANNEL FLUC 2"/>
    <property type="match status" value="1"/>
</dbReference>
<keyword evidence="5 14" id="KW-0479">Metal-binding</keyword>
<keyword evidence="6 14" id="KW-1133">Transmembrane helix</keyword>
<dbReference type="AlphaFoldDB" id="A0A6V7RBK3"/>
<dbReference type="HAMAP" id="MF_00454">
    <property type="entry name" value="FluC"/>
    <property type="match status" value="1"/>
</dbReference>
<sequence>MSNMFLTIIAAGIGAIARDMVSEIMDGNSKFGTNGIKFVNYTGAFLMGVAAQIFLLNSSIYTLVTAGFLGGFTTFSTFALHQFRLLEDKDFSRFLKYTGQTFFFTLILFALGMIIGGIF</sequence>
<comment type="catalytic activity">
    <reaction evidence="12">
        <text>fluoride(in) = fluoride(out)</text>
        <dbReference type="Rhea" id="RHEA:76159"/>
        <dbReference type="ChEBI" id="CHEBI:17051"/>
    </reaction>
    <physiologicalReaction direction="left-to-right" evidence="12">
        <dbReference type="Rhea" id="RHEA:76160"/>
    </physiologicalReaction>
</comment>
<evidence type="ECO:0000256" key="8">
    <source>
        <dbReference type="ARBA" id="ARBA00023065"/>
    </source>
</evidence>
<evidence type="ECO:0000256" key="5">
    <source>
        <dbReference type="ARBA" id="ARBA00022723"/>
    </source>
</evidence>
<dbReference type="Pfam" id="PF02537">
    <property type="entry name" value="CRCB"/>
    <property type="match status" value="1"/>
</dbReference>
<feature type="transmembrane region" description="Helical" evidence="14">
    <location>
        <begin position="101"/>
        <end position="118"/>
    </location>
</feature>
<dbReference type="GO" id="GO:0005886">
    <property type="term" value="C:plasma membrane"/>
    <property type="evidence" value="ECO:0007669"/>
    <property type="project" value="UniProtKB-SubCell"/>
</dbReference>
<comment type="caution">
    <text evidence="15">The sequence shown here is derived from an EMBL/GenBank/DDBJ whole genome shotgun (WGS) entry which is preliminary data.</text>
</comment>
<evidence type="ECO:0000256" key="7">
    <source>
        <dbReference type="ARBA" id="ARBA00023053"/>
    </source>
</evidence>
<evidence type="ECO:0000256" key="1">
    <source>
        <dbReference type="ARBA" id="ARBA00004651"/>
    </source>
</evidence>
<comment type="similarity">
    <text evidence="11 14">Belongs to the fluoride channel Fluc/FEX (TC 1.A.43) family.</text>
</comment>
<comment type="activity regulation">
    <text evidence="14">Na(+) is not transported, but it plays an essential structural role and its presence is essential for fluoride channel function.</text>
</comment>
<evidence type="ECO:0000256" key="10">
    <source>
        <dbReference type="ARBA" id="ARBA00023303"/>
    </source>
</evidence>
<protein>
    <recommendedName>
        <fullName evidence="14">Fluoride-specific ion channel FluC</fullName>
    </recommendedName>
</protein>
<keyword evidence="4 14" id="KW-0812">Transmembrane</keyword>
<evidence type="ECO:0000313" key="16">
    <source>
        <dbReference type="Proteomes" id="UP000588186"/>
    </source>
</evidence>
<evidence type="ECO:0000256" key="4">
    <source>
        <dbReference type="ARBA" id="ARBA00022692"/>
    </source>
</evidence>
<dbReference type="PANTHER" id="PTHR28259">
    <property type="entry name" value="FLUORIDE EXPORT PROTEIN 1-RELATED"/>
    <property type="match status" value="1"/>
</dbReference>
<keyword evidence="3 14" id="KW-1003">Cell membrane</keyword>
<gene>
    <name evidence="15" type="primary">crcB_1</name>
    <name evidence="14" type="synonym">crcB</name>
    <name evidence="14" type="synonym">fluC</name>
    <name evidence="15" type="ORF">JEOPIN946_00871</name>
</gene>
<evidence type="ECO:0000256" key="12">
    <source>
        <dbReference type="ARBA" id="ARBA00035585"/>
    </source>
</evidence>
<evidence type="ECO:0000256" key="3">
    <source>
        <dbReference type="ARBA" id="ARBA00022475"/>
    </source>
</evidence>
<evidence type="ECO:0000313" key="15">
    <source>
        <dbReference type="EMBL" id="CAD2074935.1"/>
    </source>
</evidence>
<feature type="binding site" evidence="14">
    <location>
        <position position="70"/>
    </location>
    <ligand>
        <name>Na(+)</name>
        <dbReference type="ChEBI" id="CHEBI:29101"/>
        <note>structural</note>
    </ligand>
</feature>
<evidence type="ECO:0000256" key="6">
    <source>
        <dbReference type="ARBA" id="ARBA00022989"/>
    </source>
</evidence>
<name>A0A6V7RBK3_9BACL</name>
<organism evidence="15 16">
    <name type="scientific">Phocicoccus pinnipedialis</name>
    <dbReference type="NCBI Taxonomy" id="110845"/>
    <lineage>
        <taxon>Bacteria</taxon>
        <taxon>Bacillati</taxon>
        <taxon>Bacillota</taxon>
        <taxon>Bacilli</taxon>
        <taxon>Bacillales</taxon>
        <taxon>Salinicoccaceae</taxon>
        <taxon>Phocicoccus</taxon>
    </lineage>
</organism>
<dbReference type="RefSeq" id="WP_186077206.1">
    <property type="nucleotide sequence ID" value="NZ_CAJEWB010000010.1"/>
</dbReference>
<dbReference type="EMBL" id="CAJEWB010000010">
    <property type="protein sequence ID" value="CAD2074935.1"/>
    <property type="molecule type" value="Genomic_DNA"/>
</dbReference>
<accession>A0A6V7RBK3</accession>
<proteinExistence type="inferred from homology"/>
<feature type="transmembrane region" description="Helical" evidence="14">
    <location>
        <begin position="60"/>
        <end position="80"/>
    </location>
</feature>
<evidence type="ECO:0000256" key="13">
    <source>
        <dbReference type="ARBA" id="ARBA00049940"/>
    </source>
</evidence>
<dbReference type="Proteomes" id="UP000588186">
    <property type="component" value="Unassembled WGS sequence"/>
</dbReference>
<evidence type="ECO:0000256" key="9">
    <source>
        <dbReference type="ARBA" id="ARBA00023136"/>
    </source>
</evidence>
<dbReference type="GO" id="GO:0062054">
    <property type="term" value="F:fluoride channel activity"/>
    <property type="evidence" value="ECO:0007669"/>
    <property type="project" value="UniProtKB-UniRule"/>
</dbReference>
<comment type="function">
    <text evidence="13 14">Fluoride-specific ion channel. Important for reducing fluoride concentration in the cell, thus reducing its toxicity.</text>
</comment>
<dbReference type="InterPro" id="IPR003691">
    <property type="entry name" value="FluC"/>
</dbReference>
<evidence type="ECO:0000256" key="11">
    <source>
        <dbReference type="ARBA" id="ARBA00035120"/>
    </source>
</evidence>
<dbReference type="GO" id="GO:0140114">
    <property type="term" value="P:cellular detoxification of fluoride"/>
    <property type="evidence" value="ECO:0007669"/>
    <property type="project" value="UniProtKB-UniRule"/>
</dbReference>
<keyword evidence="7 14" id="KW-0915">Sodium</keyword>
<feature type="binding site" evidence="14">
    <location>
        <position position="73"/>
    </location>
    <ligand>
        <name>Na(+)</name>
        <dbReference type="ChEBI" id="CHEBI:29101"/>
        <note>structural</note>
    </ligand>
</feature>
<comment type="subcellular location">
    <subcellularLocation>
        <location evidence="1 14">Cell membrane</location>
        <topology evidence="1 14">Multi-pass membrane protein</topology>
    </subcellularLocation>
</comment>
<keyword evidence="16" id="KW-1185">Reference proteome</keyword>
<keyword evidence="9 14" id="KW-0472">Membrane</keyword>
<evidence type="ECO:0000256" key="14">
    <source>
        <dbReference type="HAMAP-Rule" id="MF_00454"/>
    </source>
</evidence>
<reference evidence="15 16" key="1">
    <citation type="submission" date="2020-07" db="EMBL/GenBank/DDBJ databases">
        <authorList>
            <person name="Criscuolo A."/>
        </authorList>
    </citation>
    <scope>NUCLEOTIDE SEQUENCE [LARGE SCALE GENOMIC DNA]</scope>
    <source>
        <strain evidence="15">CIP107946</strain>
    </source>
</reference>
<keyword evidence="2 14" id="KW-0813">Transport</keyword>
<keyword evidence="10 14" id="KW-0407">Ion channel</keyword>